<evidence type="ECO:0000256" key="3">
    <source>
        <dbReference type="SAM" id="SignalP"/>
    </source>
</evidence>
<gene>
    <name evidence="4" type="ORF">SAMN04488539_1355</name>
</gene>
<dbReference type="AlphaFoldDB" id="A0A1H1QWE3"/>
<evidence type="ECO:0000313" key="5">
    <source>
        <dbReference type="Proteomes" id="UP000182237"/>
    </source>
</evidence>
<dbReference type="EMBL" id="LT629765">
    <property type="protein sequence ID" value="SDS27774.1"/>
    <property type="molecule type" value="Genomic_DNA"/>
</dbReference>
<evidence type="ECO:0008006" key="6">
    <source>
        <dbReference type="Google" id="ProtNLM"/>
    </source>
</evidence>
<feature type="transmembrane region" description="Helical" evidence="2">
    <location>
        <begin position="60"/>
        <end position="84"/>
    </location>
</feature>
<keyword evidence="3" id="KW-0732">Signal</keyword>
<name>A0A1H1QWE3_9CORY</name>
<evidence type="ECO:0000256" key="2">
    <source>
        <dbReference type="SAM" id="Phobius"/>
    </source>
</evidence>
<proteinExistence type="predicted"/>
<feature type="compositionally biased region" description="Low complexity" evidence="1">
    <location>
        <begin position="26"/>
        <end position="53"/>
    </location>
</feature>
<feature type="chain" id="PRO_5009258124" description="Secreted protein" evidence="3">
    <location>
        <begin position="26"/>
        <end position="90"/>
    </location>
</feature>
<reference evidence="4 5" key="1">
    <citation type="submission" date="2016-10" db="EMBL/GenBank/DDBJ databases">
        <authorList>
            <person name="de Groot N.N."/>
        </authorList>
    </citation>
    <scope>NUCLEOTIDE SEQUENCE [LARGE SCALE GENOMIC DNA]</scope>
    <source>
        <strain evidence="4 5">DSM 45434</strain>
    </source>
</reference>
<sequence length="90" mass="8577">MKLKTTGGALTLALALSLGAGHAPAAAETPAAETQASSPHALSSPTLSSTLSSTKDDSIAAQVTNALALAIAVVGLTAALAGLAKGVMPL</sequence>
<feature type="signal peptide" evidence="3">
    <location>
        <begin position="1"/>
        <end position="25"/>
    </location>
</feature>
<evidence type="ECO:0000256" key="1">
    <source>
        <dbReference type="SAM" id="MobiDB-lite"/>
    </source>
</evidence>
<dbReference type="STRING" id="1203190.GCA_000312345_01344"/>
<organism evidence="4 5">
    <name type="scientific">Corynebacterium timonense</name>
    <dbReference type="NCBI Taxonomy" id="441500"/>
    <lineage>
        <taxon>Bacteria</taxon>
        <taxon>Bacillati</taxon>
        <taxon>Actinomycetota</taxon>
        <taxon>Actinomycetes</taxon>
        <taxon>Mycobacteriales</taxon>
        <taxon>Corynebacteriaceae</taxon>
        <taxon>Corynebacterium</taxon>
    </lineage>
</organism>
<keyword evidence="2" id="KW-0812">Transmembrane</keyword>
<evidence type="ECO:0000313" key="4">
    <source>
        <dbReference type="EMBL" id="SDS27774.1"/>
    </source>
</evidence>
<dbReference type="RefSeq" id="WP_019194170.1">
    <property type="nucleotide sequence ID" value="NZ_LT629765.1"/>
</dbReference>
<protein>
    <recommendedName>
        <fullName evidence="6">Secreted protein</fullName>
    </recommendedName>
</protein>
<keyword evidence="2" id="KW-0472">Membrane</keyword>
<dbReference type="Proteomes" id="UP000182237">
    <property type="component" value="Chromosome I"/>
</dbReference>
<accession>A0A1H1QWE3</accession>
<feature type="region of interest" description="Disordered" evidence="1">
    <location>
        <begin position="26"/>
        <end position="54"/>
    </location>
</feature>
<keyword evidence="5" id="KW-1185">Reference proteome</keyword>
<keyword evidence="2" id="KW-1133">Transmembrane helix</keyword>